<evidence type="ECO:0000313" key="9">
    <source>
        <dbReference type="Proteomes" id="UP000189941"/>
    </source>
</evidence>
<dbReference type="SMART" id="SM00387">
    <property type="entry name" value="HATPase_c"/>
    <property type="match status" value="1"/>
</dbReference>
<keyword evidence="6" id="KW-1133">Transmembrane helix</keyword>
<dbReference type="Gene3D" id="1.20.5.1930">
    <property type="match status" value="1"/>
</dbReference>
<dbReference type="PANTHER" id="PTHR24421">
    <property type="entry name" value="NITRATE/NITRITE SENSOR PROTEIN NARX-RELATED"/>
    <property type="match status" value="1"/>
</dbReference>
<keyword evidence="3" id="KW-0808">Transferase</keyword>
<dbReference type="RefSeq" id="WP_078755716.1">
    <property type="nucleotide sequence ID" value="NZ_FUWO01000006.1"/>
</dbReference>
<evidence type="ECO:0000259" key="7">
    <source>
        <dbReference type="SMART" id="SM00387"/>
    </source>
</evidence>
<evidence type="ECO:0000256" key="5">
    <source>
        <dbReference type="ARBA" id="ARBA00023012"/>
    </source>
</evidence>
<name>A0A1T4L1T6_9LACT</name>
<sequence length="371" mass="42846">MMNFIRKHILIPNNSAIAYIYLLYMVPLLVSALPVDSISDGITLMLLIIFYALYRRGYIEQYQNDRLFLLQMLISAVITFYTGYASVFIFFAFAFNFWIINDQTRSKYFRWYYLSAIFSTVLSLWLSWEDVPNDTWEWIGIGMLFVLFSPIIAKVIAKETFRIQELSANHTRLEMIVRQSERDRIARDLHDNLGQTYSTMTIKAELAEKLMSKDMTAARKELKEIANMSRQNLNLVRQIVSDLRERTIAQAMVEVSETLNDRGIFLLSYGEEITEDWPIEQQYVISAVIKEATTNILRHSQASRAKFNFSQTKNTLNVEIHDNGIGISETNLSQATFGLQGMNQRIQEVHGKFTISNDFGTKISIEIPKGG</sequence>
<evidence type="ECO:0000256" key="4">
    <source>
        <dbReference type="ARBA" id="ARBA00022777"/>
    </source>
</evidence>
<evidence type="ECO:0000256" key="1">
    <source>
        <dbReference type="ARBA" id="ARBA00000085"/>
    </source>
</evidence>
<gene>
    <name evidence="8" type="ORF">SAMN02746011_00937</name>
</gene>
<dbReference type="AlphaFoldDB" id="A0A1T4L1T6"/>
<dbReference type="InterPro" id="IPR036890">
    <property type="entry name" value="HATPase_C_sf"/>
</dbReference>
<evidence type="ECO:0000256" key="3">
    <source>
        <dbReference type="ARBA" id="ARBA00022679"/>
    </source>
</evidence>
<dbReference type="Proteomes" id="UP000189941">
    <property type="component" value="Unassembled WGS sequence"/>
</dbReference>
<dbReference type="GO" id="GO:0000155">
    <property type="term" value="F:phosphorelay sensor kinase activity"/>
    <property type="evidence" value="ECO:0007669"/>
    <property type="project" value="InterPro"/>
</dbReference>
<feature type="transmembrane region" description="Helical" evidence="6">
    <location>
        <begin position="74"/>
        <end position="99"/>
    </location>
</feature>
<dbReference type="PANTHER" id="PTHR24421:SF63">
    <property type="entry name" value="SENSOR HISTIDINE KINASE DESK"/>
    <property type="match status" value="1"/>
</dbReference>
<feature type="domain" description="Histidine kinase/HSP90-like ATPase" evidence="7">
    <location>
        <begin position="280"/>
        <end position="371"/>
    </location>
</feature>
<proteinExistence type="predicted"/>
<dbReference type="GO" id="GO:0046983">
    <property type="term" value="F:protein dimerization activity"/>
    <property type="evidence" value="ECO:0007669"/>
    <property type="project" value="InterPro"/>
</dbReference>
<dbReference type="CDD" id="cd16917">
    <property type="entry name" value="HATPase_UhpB-NarQ-NarX-like"/>
    <property type="match status" value="1"/>
</dbReference>
<feature type="transmembrane region" description="Helical" evidence="6">
    <location>
        <begin position="21"/>
        <end position="54"/>
    </location>
</feature>
<keyword evidence="6" id="KW-0812">Transmembrane</keyword>
<evidence type="ECO:0000256" key="2">
    <source>
        <dbReference type="ARBA" id="ARBA00012438"/>
    </source>
</evidence>
<feature type="transmembrane region" description="Helical" evidence="6">
    <location>
        <begin position="111"/>
        <end position="128"/>
    </location>
</feature>
<dbReference type="GO" id="GO:0016020">
    <property type="term" value="C:membrane"/>
    <property type="evidence" value="ECO:0007669"/>
    <property type="project" value="InterPro"/>
</dbReference>
<keyword evidence="5" id="KW-0902">Two-component regulatory system</keyword>
<keyword evidence="6" id="KW-0472">Membrane</keyword>
<keyword evidence="4 8" id="KW-0418">Kinase</keyword>
<dbReference type="Pfam" id="PF07730">
    <property type="entry name" value="HisKA_3"/>
    <property type="match status" value="1"/>
</dbReference>
<reference evidence="9" key="1">
    <citation type="submission" date="2017-02" db="EMBL/GenBank/DDBJ databases">
        <authorList>
            <person name="Varghese N."/>
            <person name="Submissions S."/>
        </authorList>
    </citation>
    <scope>NUCLEOTIDE SEQUENCE [LARGE SCALE GENOMIC DNA]</scope>
    <source>
        <strain evidence="9">DSM 15739</strain>
    </source>
</reference>
<dbReference type="EC" id="2.7.13.3" evidence="2"/>
<dbReference type="Gene3D" id="3.30.565.10">
    <property type="entry name" value="Histidine kinase-like ATPase, C-terminal domain"/>
    <property type="match status" value="1"/>
</dbReference>
<accession>A0A1T4L1T6</accession>
<dbReference type="InterPro" id="IPR003594">
    <property type="entry name" value="HATPase_dom"/>
</dbReference>
<dbReference type="EMBL" id="FUWO01000006">
    <property type="protein sequence ID" value="SJZ48603.1"/>
    <property type="molecule type" value="Genomic_DNA"/>
</dbReference>
<keyword evidence="9" id="KW-1185">Reference proteome</keyword>
<feature type="transmembrane region" description="Helical" evidence="6">
    <location>
        <begin position="140"/>
        <end position="157"/>
    </location>
</feature>
<evidence type="ECO:0000313" key="8">
    <source>
        <dbReference type="EMBL" id="SJZ48603.1"/>
    </source>
</evidence>
<dbReference type="OrthoDB" id="9760839at2"/>
<dbReference type="InterPro" id="IPR050482">
    <property type="entry name" value="Sensor_HK_TwoCompSys"/>
</dbReference>
<dbReference type="InterPro" id="IPR011712">
    <property type="entry name" value="Sig_transdc_His_kin_sub3_dim/P"/>
</dbReference>
<dbReference type="SUPFAM" id="SSF55874">
    <property type="entry name" value="ATPase domain of HSP90 chaperone/DNA topoisomerase II/histidine kinase"/>
    <property type="match status" value="1"/>
</dbReference>
<evidence type="ECO:0000256" key="6">
    <source>
        <dbReference type="SAM" id="Phobius"/>
    </source>
</evidence>
<comment type="catalytic activity">
    <reaction evidence="1">
        <text>ATP + protein L-histidine = ADP + protein N-phospho-L-histidine.</text>
        <dbReference type="EC" id="2.7.13.3"/>
    </reaction>
</comment>
<dbReference type="Pfam" id="PF02518">
    <property type="entry name" value="HATPase_c"/>
    <property type="match status" value="1"/>
</dbReference>
<organism evidence="8 9">
    <name type="scientific">Globicatella sulfidifaciens DSM 15739</name>
    <dbReference type="NCBI Taxonomy" id="1121925"/>
    <lineage>
        <taxon>Bacteria</taxon>
        <taxon>Bacillati</taxon>
        <taxon>Bacillota</taxon>
        <taxon>Bacilli</taxon>
        <taxon>Lactobacillales</taxon>
        <taxon>Aerococcaceae</taxon>
        <taxon>Globicatella</taxon>
    </lineage>
</organism>
<protein>
    <recommendedName>
        <fullName evidence="2">histidine kinase</fullName>
        <ecNumber evidence="2">2.7.13.3</ecNumber>
    </recommendedName>
</protein>
<dbReference type="STRING" id="1121925.SAMN02746011_00937"/>